<dbReference type="Pfam" id="PF05046">
    <property type="entry name" value="Img2"/>
    <property type="match status" value="1"/>
</dbReference>
<proteinExistence type="inferred from homology"/>
<name>A0A026WN31_OOCBI</name>
<accession>A0A026WN31</accession>
<evidence type="ECO:0000256" key="2">
    <source>
        <dbReference type="ARBA" id="ARBA00005677"/>
    </source>
</evidence>
<evidence type="ECO:0000313" key="9">
    <source>
        <dbReference type="Proteomes" id="UP000053097"/>
    </source>
</evidence>
<comment type="subcellular location">
    <subcellularLocation>
        <location evidence="1">Mitochondrion</location>
    </subcellularLocation>
</comment>
<dbReference type="STRING" id="2015173.A0A026WN31"/>
<dbReference type="OMA" id="NPPEWKY"/>
<dbReference type="GO" id="GO:0005762">
    <property type="term" value="C:mitochondrial large ribosomal subunit"/>
    <property type="evidence" value="ECO:0007669"/>
    <property type="project" value="TreeGrafter"/>
</dbReference>
<dbReference type="GO" id="GO:0003735">
    <property type="term" value="F:structural constituent of ribosome"/>
    <property type="evidence" value="ECO:0007669"/>
    <property type="project" value="InterPro"/>
</dbReference>
<dbReference type="InterPro" id="IPR007740">
    <property type="entry name" value="Ribosomal_mL49"/>
</dbReference>
<dbReference type="OrthoDB" id="19439at2759"/>
<dbReference type="Proteomes" id="UP000053097">
    <property type="component" value="Unassembled WGS sequence"/>
</dbReference>
<evidence type="ECO:0000256" key="3">
    <source>
        <dbReference type="ARBA" id="ARBA00022980"/>
    </source>
</evidence>
<keyword evidence="9" id="KW-1185">Reference proteome</keyword>
<dbReference type="GO" id="GO:0006412">
    <property type="term" value="P:translation"/>
    <property type="evidence" value="ECO:0007669"/>
    <property type="project" value="InterPro"/>
</dbReference>
<evidence type="ECO:0000256" key="7">
    <source>
        <dbReference type="ARBA" id="ARBA00035545"/>
    </source>
</evidence>
<keyword evidence="3 8" id="KW-0689">Ribosomal protein</keyword>
<evidence type="ECO:0000256" key="6">
    <source>
        <dbReference type="ARBA" id="ARBA00035191"/>
    </source>
</evidence>
<evidence type="ECO:0000256" key="1">
    <source>
        <dbReference type="ARBA" id="ARBA00004173"/>
    </source>
</evidence>
<evidence type="ECO:0000256" key="4">
    <source>
        <dbReference type="ARBA" id="ARBA00023128"/>
    </source>
</evidence>
<comment type="similarity">
    <text evidence="2">Belongs to the mitochondrion-specific ribosomal protein mL49 family.</text>
</comment>
<protein>
    <recommendedName>
        <fullName evidence="6">Large ribosomal subunit protein mL49</fullName>
    </recommendedName>
    <alternativeName>
        <fullName evidence="7">39S ribosomal protein L49, mitochondrial</fullName>
    </alternativeName>
</protein>
<keyword evidence="5" id="KW-0687">Ribonucleoprotein</keyword>
<dbReference type="FunFam" id="3.30.780.10:FF:000009">
    <property type="entry name" value="39S ribosomal protein L49, mitochondrial"/>
    <property type="match status" value="1"/>
</dbReference>
<dbReference type="PANTHER" id="PTHR13477">
    <property type="entry name" value="MITOCHONDRIAL 39S RIBOSOMAL PROTEIN L49"/>
    <property type="match status" value="1"/>
</dbReference>
<dbReference type="Gene3D" id="3.30.780.10">
    <property type="entry name" value="SUI1-like domain"/>
    <property type="match status" value="1"/>
</dbReference>
<reference evidence="8 9" key="1">
    <citation type="journal article" date="2014" name="Curr. Biol.">
        <title>The genome of the clonal raider ant Cerapachys biroi.</title>
        <authorList>
            <person name="Oxley P.R."/>
            <person name="Ji L."/>
            <person name="Fetter-Pruneda I."/>
            <person name="McKenzie S.K."/>
            <person name="Li C."/>
            <person name="Hu H."/>
            <person name="Zhang G."/>
            <person name="Kronauer D.J."/>
        </authorList>
    </citation>
    <scope>NUCLEOTIDE SEQUENCE [LARGE SCALE GENOMIC DNA]</scope>
</reference>
<dbReference type="AlphaFoldDB" id="A0A026WN31"/>
<feature type="non-terminal residue" evidence="8">
    <location>
        <position position="1"/>
    </location>
</feature>
<organism evidence="8 9">
    <name type="scientific">Ooceraea biroi</name>
    <name type="common">Clonal raider ant</name>
    <name type="synonym">Cerapachys biroi</name>
    <dbReference type="NCBI Taxonomy" id="2015173"/>
    <lineage>
        <taxon>Eukaryota</taxon>
        <taxon>Metazoa</taxon>
        <taxon>Ecdysozoa</taxon>
        <taxon>Arthropoda</taxon>
        <taxon>Hexapoda</taxon>
        <taxon>Insecta</taxon>
        <taxon>Pterygota</taxon>
        <taxon>Neoptera</taxon>
        <taxon>Endopterygota</taxon>
        <taxon>Hymenoptera</taxon>
        <taxon>Apocrita</taxon>
        <taxon>Aculeata</taxon>
        <taxon>Formicoidea</taxon>
        <taxon>Formicidae</taxon>
        <taxon>Dorylinae</taxon>
        <taxon>Ooceraea</taxon>
    </lineage>
</organism>
<evidence type="ECO:0000256" key="5">
    <source>
        <dbReference type="ARBA" id="ARBA00023274"/>
    </source>
</evidence>
<dbReference type="PANTHER" id="PTHR13477:SF0">
    <property type="entry name" value="LARGE RIBOSOMAL SUBUNIT PROTEIN ML49"/>
    <property type="match status" value="1"/>
</dbReference>
<gene>
    <name evidence="8" type="ORF">X777_01657</name>
</gene>
<dbReference type="EMBL" id="KK107152">
    <property type="protein sequence ID" value="EZA57051.1"/>
    <property type="molecule type" value="Genomic_DNA"/>
</dbReference>
<sequence>RTVRINGGRRPLFTQVPKMAALRVHARGSFALFLNSARSFDHVATSRVAPVVNQIQQRWSSYKSSSKYKSPGHYTDYEITSDPNEWKYVERTLRYQIIPKPPTGDVELSSGYKPACASPKDRPYFIERTKNYMQPVYLVISHRGTRRITRIKNIQGDIWKLERELIEYLEKRTGQRFATQIHEFAGVLRIRGDYVNRVKEWMDTKGL</sequence>
<keyword evidence="4" id="KW-0496">Mitochondrion</keyword>
<evidence type="ECO:0000313" key="8">
    <source>
        <dbReference type="EMBL" id="EZA57051.1"/>
    </source>
</evidence>